<organism evidence="3 4">
    <name type="scientific">Butyricimonas virosa</name>
    <dbReference type="NCBI Taxonomy" id="544645"/>
    <lineage>
        <taxon>Bacteria</taxon>
        <taxon>Pseudomonadati</taxon>
        <taxon>Bacteroidota</taxon>
        <taxon>Bacteroidia</taxon>
        <taxon>Bacteroidales</taxon>
        <taxon>Odoribacteraceae</taxon>
        <taxon>Butyricimonas</taxon>
    </lineage>
</organism>
<feature type="domain" description="Glycosyltransferase subfamily 4-like N-terminal" evidence="2">
    <location>
        <begin position="24"/>
        <end position="180"/>
    </location>
</feature>
<dbReference type="InterPro" id="IPR028098">
    <property type="entry name" value="Glyco_trans_4-like_N"/>
</dbReference>
<evidence type="ECO:0000259" key="2">
    <source>
        <dbReference type="Pfam" id="PF13439"/>
    </source>
</evidence>
<comment type="caution">
    <text evidence="3">The sequence shown here is derived from an EMBL/GenBank/DDBJ whole genome shotgun (WGS) entry which is preliminary data.</text>
</comment>
<evidence type="ECO:0000313" key="3">
    <source>
        <dbReference type="EMBL" id="RGV32170.1"/>
    </source>
</evidence>
<dbReference type="GO" id="GO:0016757">
    <property type="term" value="F:glycosyltransferase activity"/>
    <property type="evidence" value="ECO:0007669"/>
    <property type="project" value="InterPro"/>
</dbReference>
<protein>
    <submittedName>
        <fullName evidence="3">Glycosyltransferase family 1 protein</fullName>
    </submittedName>
</protein>
<dbReference type="Proteomes" id="UP000283589">
    <property type="component" value="Unassembled WGS sequence"/>
</dbReference>
<evidence type="ECO:0000259" key="1">
    <source>
        <dbReference type="Pfam" id="PF00534"/>
    </source>
</evidence>
<evidence type="ECO:0000313" key="4">
    <source>
        <dbReference type="Proteomes" id="UP000283589"/>
    </source>
</evidence>
<keyword evidence="3" id="KW-0808">Transferase</keyword>
<dbReference type="PANTHER" id="PTHR12526">
    <property type="entry name" value="GLYCOSYLTRANSFERASE"/>
    <property type="match status" value="1"/>
</dbReference>
<name>A0A412WX64_9BACT</name>
<proteinExistence type="predicted"/>
<dbReference type="Pfam" id="PF00534">
    <property type="entry name" value="Glycos_transf_1"/>
    <property type="match status" value="1"/>
</dbReference>
<dbReference type="Gene3D" id="3.40.50.2000">
    <property type="entry name" value="Glycogen Phosphorylase B"/>
    <property type="match status" value="2"/>
</dbReference>
<dbReference type="SUPFAM" id="SSF53756">
    <property type="entry name" value="UDP-Glycosyltransferase/glycogen phosphorylase"/>
    <property type="match status" value="1"/>
</dbReference>
<accession>A0A412WX64</accession>
<gene>
    <name evidence="3" type="ORF">DWW18_14885</name>
</gene>
<dbReference type="PANTHER" id="PTHR12526:SF630">
    <property type="entry name" value="GLYCOSYLTRANSFERASE"/>
    <property type="match status" value="1"/>
</dbReference>
<feature type="domain" description="Glycosyl transferase family 1" evidence="1">
    <location>
        <begin position="192"/>
        <end position="357"/>
    </location>
</feature>
<reference evidence="3 4" key="1">
    <citation type="submission" date="2018-08" db="EMBL/GenBank/DDBJ databases">
        <title>A genome reference for cultivated species of the human gut microbiota.</title>
        <authorList>
            <person name="Zou Y."/>
            <person name="Xue W."/>
            <person name="Luo G."/>
        </authorList>
    </citation>
    <scope>NUCLEOTIDE SEQUENCE [LARGE SCALE GENOMIC DNA]</scope>
    <source>
        <strain evidence="3 4">AF14-49</strain>
    </source>
</reference>
<dbReference type="InterPro" id="IPR001296">
    <property type="entry name" value="Glyco_trans_1"/>
</dbReference>
<dbReference type="Pfam" id="PF13439">
    <property type="entry name" value="Glyco_transf_4"/>
    <property type="match status" value="1"/>
</dbReference>
<dbReference type="AlphaFoldDB" id="A0A412WX64"/>
<dbReference type="RefSeq" id="WP_118261071.1">
    <property type="nucleotide sequence ID" value="NZ_QRZA01000023.1"/>
</dbReference>
<dbReference type="EMBL" id="QRZA01000023">
    <property type="protein sequence ID" value="RGV32170.1"/>
    <property type="molecule type" value="Genomic_DNA"/>
</dbReference>
<sequence>MKKKKLIVGITVPQSIGLLKGQLNYFSAHGYDACLLTQHDERSSNYCKEEGCRKLNVIIERNISIKKDWKTLLALIKIFLQEKPDVVNVGTPKMGLLGMIAAWLCRVPNRIYTCRGFRYEHETGKLKKILMACEWISAACANQIICISPSVKALGVKDGLFDEKKCVVINKGSSNGIDPEQFSPSKVSKHDIDTLKDKYGLKGKFVYGFLGRVVDRKGINELFEAFCSIYDEDQNVRLFVVGPWEMEQVKDKNLMTKMQDHPGVVVTGKTFDVALHFSVMDVFVLPAWWEGFGNVVVQAADMGIAVIGSTGTGVCDAVCDGFNGIHVPIKNVAKLTEAMKLIKTDQVLREKLAANGPIWGHNFKPEIIWEGMDKLYKAR</sequence>